<dbReference type="InterPro" id="IPR036165">
    <property type="entry name" value="YefM-like_sf"/>
</dbReference>
<dbReference type="RefSeq" id="WP_069203377.1">
    <property type="nucleotide sequence ID" value="NZ_CP014168.1"/>
</dbReference>
<dbReference type="Gene3D" id="3.40.1620.10">
    <property type="entry name" value="YefM-like domain"/>
    <property type="match status" value="1"/>
</dbReference>
<evidence type="ECO:0000256" key="1">
    <source>
        <dbReference type="ARBA" id="ARBA00009981"/>
    </source>
</evidence>
<dbReference type="AlphaFoldDB" id="A0A1B3Z5T0"/>
<dbReference type="KEGG" id="span:AWL63_01145"/>
<evidence type="ECO:0000313" key="2">
    <source>
        <dbReference type="EMBL" id="AOH82793.1"/>
    </source>
</evidence>
<dbReference type="SUPFAM" id="SSF143120">
    <property type="entry name" value="YefM-like"/>
    <property type="match status" value="1"/>
</dbReference>
<keyword evidence="3" id="KW-1185">Reference proteome</keyword>
<gene>
    <name evidence="2" type="ORF">AWL63_01145</name>
</gene>
<accession>A0A1B3Z5T0</accession>
<proteinExistence type="inferred from homology"/>
<protein>
    <recommendedName>
        <fullName evidence="4">Antitoxin</fullName>
    </recommendedName>
</protein>
<comment type="similarity">
    <text evidence="1">Belongs to the phD/YefM antitoxin family.</text>
</comment>
<dbReference type="Proteomes" id="UP000094256">
    <property type="component" value="Chromosome"/>
</dbReference>
<sequence length="62" mass="6652">MHVVTVSEFNATFEVVLDRVVDDGAPIGVVRPEGQRVLLVPGGMWDAVQRTLSDLSLSADEG</sequence>
<reference evidence="2 3" key="1">
    <citation type="submission" date="2016-01" db="EMBL/GenBank/DDBJ databases">
        <title>Complete genome and mega plasmid sequence of Sphingomonas panacis DCY99 elicits systemic resistance in rice to Xanthomonas oryzae.</title>
        <authorList>
            <person name="Kim Y.J."/>
            <person name="Yang D.C."/>
            <person name="Sing P."/>
        </authorList>
    </citation>
    <scope>NUCLEOTIDE SEQUENCE [LARGE SCALE GENOMIC DNA]</scope>
    <source>
        <strain evidence="2 3">DCY99</strain>
    </source>
</reference>
<dbReference type="STRING" id="1560345.AWL63_01145"/>
<evidence type="ECO:0008006" key="4">
    <source>
        <dbReference type="Google" id="ProtNLM"/>
    </source>
</evidence>
<organism evidence="2 3">
    <name type="scientific">Sphingomonas panacis</name>
    <dbReference type="NCBI Taxonomy" id="1560345"/>
    <lineage>
        <taxon>Bacteria</taxon>
        <taxon>Pseudomonadati</taxon>
        <taxon>Pseudomonadota</taxon>
        <taxon>Alphaproteobacteria</taxon>
        <taxon>Sphingomonadales</taxon>
        <taxon>Sphingomonadaceae</taxon>
        <taxon>Sphingomonas</taxon>
    </lineage>
</organism>
<name>A0A1B3Z5T0_9SPHN</name>
<evidence type="ECO:0000313" key="3">
    <source>
        <dbReference type="Proteomes" id="UP000094256"/>
    </source>
</evidence>
<dbReference type="EMBL" id="CP014168">
    <property type="protein sequence ID" value="AOH82793.1"/>
    <property type="molecule type" value="Genomic_DNA"/>
</dbReference>
<dbReference type="OrthoDB" id="9802003at2"/>